<dbReference type="AlphaFoldDB" id="A0A4P6ZZ58"/>
<dbReference type="KEGG" id="panc:E2636_11475"/>
<evidence type="ECO:0000256" key="4">
    <source>
        <dbReference type="ARBA" id="ARBA00023136"/>
    </source>
</evidence>
<feature type="transmembrane region" description="Helical" evidence="5">
    <location>
        <begin position="98"/>
        <end position="116"/>
    </location>
</feature>
<keyword evidence="7" id="KW-1185">Reference proteome</keyword>
<dbReference type="GO" id="GO:0005886">
    <property type="term" value="C:plasma membrane"/>
    <property type="evidence" value="ECO:0007669"/>
    <property type="project" value="UniProtKB-SubCell"/>
</dbReference>
<feature type="transmembrane region" description="Helical" evidence="5">
    <location>
        <begin position="39"/>
        <end position="60"/>
    </location>
</feature>
<feature type="transmembrane region" description="Helical" evidence="5">
    <location>
        <begin position="66"/>
        <end position="86"/>
    </location>
</feature>
<evidence type="ECO:0000256" key="2">
    <source>
        <dbReference type="ARBA" id="ARBA00022692"/>
    </source>
</evidence>
<accession>A0A4P6ZZ58</accession>
<evidence type="ECO:0000256" key="5">
    <source>
        <dbReference type="HAMAP-Rule" id="MF_01536"/>
    </source>
</evidence>
<name>A0A4P6ZZ58_9BACL</name>
<sequence>MDFLASTHLHIATWAIGIILFLIAAILTNGSKGQKITHMVLRLFYVFIIITGIALFIEGMNFDMGMLYGLKLIGGILVIGMMEMVLVRSKKHKPTTMFWILLFVFLFITMFLGFKLPMGFNFLASM</sequence>
<organism evidence="6 7">
    <name type="scientific">Paenisporosarcina antarctica</name>
    <dbReference type="NCBI Taxonomy" id="417367"/>
    <lineage>
        <taxon>Bacteria</taxon>
        <taxon>Bacillati</taxon>
        <taxon>Bacillota</taxon>
        <taxon>Bacilli</taxon>
        <taxon>Bacillales</taxon>
        <taxon>Caryophanaceae</taxon>
        <taxon>Paenisporosarcina</taxon>
    </lineage>
</organism>
<dbReference type="Proteomes" id="UP000294292">
    <property type="component" value="Chromosome"/>
</dbReference>
<keyword evidence="1 5" id="KW-1003">Cell membrane</keyword>
<dbReference type="EMBL" id="CP038015">
    <property type="protein sequence ID" value="QBP41727.1"/>
    <property type="molecule type" value="Genomic_DNA"/>
</dbReference>
<evidence type="ECO:0000313" key="6">
    <source>
        <dbReference type="EMBL" id="QBP41727.1"/>
    </source>
</evidence>
<evidence type="ECO:0000313" key="7">
    <source>
        <dbReference type="Proteomes" id="UP000294292"/>
    </source>
</evidence>
<evidence type="ECO:0000256" key="3">
    <source>
        <dbReference type="ARBA" id="ARBA00022989"/>
    </source>
</evidence>
<dbReference type="RefSeq" id="WP_134210308.1">
    <property type="nucleotide sequence ID" value="NZ_CP038015.1"/>
</dbReference>
<dbReference type="HAMAP" id="MF_01536">
    <property type="entry name" value="UPF0344"/>
    <property type="match status" value="1"/>
</dbReference>
<feature type="transmembrane region" description="Helical" evidence="5">
    <location>
        <begin position="6"/>
        <end position="27"/>
    </location>
</feature>
<dbReference type="Pfam" id="PF07457">
    <property type="entry name" value="DUF1516"/>
    <property type="match status" value="1"/>
</dbReference>
<comment type="similarity">
    <text evidence="5">Belongs to the UPF0344 family.</text>
</comment>
<keyword evidence="2 5" id="KW-0812">Transmembrane</keyword>
<keyword evidence="4 5" id="KW-0472">Membrane</keyword>
<dbReference type="OrthoDB" id="2365314at2"/>
<proteinExistence type="inferred from homology"/>
<comment type="subcellular location">
    <subcellularLocation>
        <location evidence="5">Cell membrane</location>
        <topology evidence="5">Multi-pass membrane protein</topology>
    </subcellularLocation>
</comment>
<gene>
    <name evidence="6" type="ORF">E2636_11475</name>
</gene>
<reference evidence="6 7" key="1">
    <citation type="submission" date="2019-03" db="EMBL/GenBank/DDBJ databases">
        <title>Complete genome sequence of Paenisporosarcina antarctica CGMCC 1.6503T.</title>
        <authorList>
            <person name="Rong J.-C."/>
            <person name="Chi N.-Y."/>
            <person name="Zhang Q.-F."/>
        </authorList>
    </citation>
    <scope>NUCLEOTIDE SEQUENCE [LARGE SCALE GENOMIC DNA]</scope>
    <source>
        <strain evidence="6 7">CGMCC 1.6503</strain>
    </source>
</reference>
<evidence type="ECO:0000256" key="1">
    <source>
        <dbReference type="ARBA" id="ARBA00022475"/>
    </source>
</evidence>
<protein>
    <recommendedName>
        <fullName evidence="5">UPF0344 protein E2636_11475</fullName>
    </recommendedName>
</protein>
<dbReference type="InterPro" id="IPR010899">
    <property type="entry name" value="UPF0344"/>
</dbReference>
<keyword evidence="3 5" id="KW-1133">Transmembrane helix</keyword>